<dbReference type="Gene3D" id="3.30.2350.10">
    <property type="entry name" value="Pseudouridine synthase"/>
    <property type="match status" value="1"/>
</dbReference>
<keyword evidence="4" id="KW-1185">Reference proteome</keyword>
<dbReference type="InterPro" id="IPR020103">
    <property type="entry name" value="PsdUridine_synth_cat_dom_sf"/>
</dbReference>
<dbReference type="GO" id="GO:0006396">
    <property type="term" value="P:RNA processing"/>
    <property type="evidence" value="ECO:0007669"/>
    <property type="project" value="InterPro"/>
</dbReference>
<dbReference type="InterPro" id="IPR039048">
    <property type="entry name" value="Trub2"/>
</dbReference>
<organism evidence="3 4">
    <name type="scientific">Penaeus vannamei</name>
    <name type="common">Whiteleg shrimp</name>
    <name type="synonym">Litopenaeus vannamei</name>
    <dbReference type="NCBI Taxonomy" id="6689"/>
    <lineage>
        <taxon>Eukaryota</taxon>
        <taxon>Metazoa</taxon>
        <taxon>Ecdysozoa</taxon>
        <taxon>Arthropoda</taxon>
        <taxon>Crustacea</taxon>
        <taxon>Multicrustacea</taxon>
        <taxon>Malacostraca</taxon>
        <taxon>Eumalacostraca</taxon>
        <taxon>Eucarida</taxon>
        <taxon>Decapoda</taxon>
        <taxon>Dendrobranchiata</taxon>
        <taxon>Penaeoidea</taxon>
        <taxon>Penaeidae</taxon>
        <taxon>Penaeus</taxon>
    </lineage>
</organism>
<reference evidence="3 4" key="2">
    <citation type="submission" date="2019-01" db="EMBL/GenBank/DDBJ databases">
        <title>The decoding of complex shrimp genome reveals the adaptation for benthos swimmer, frequently molting mechanism and breeding impact on genome.</title>
        <authorList>
            <person name="Sun Y."/>
            <person name="Gao Y."/>
            <person name="Yu Y."/>
        </authorList>
    </citation>
    <scope>NUCLEOTIDE SEQUENCE [LARGE SCALE GENOMIC DNA]</scope>
    <source>
        <tissue evidence="3">Muscle</tissue>
    </source>
</reference>
<dbReference type="GO" id="GO:0003723">
    <property type="term" value="F:RNA binding"/>
    <property type="evidence" value="ECO:0007669"/>
    <property type="project" value="InterPro"/>
</dbReference>
<dbReference type="SUPFAM" id="SSF55120">
    <property type="entry name" value="Pseudouridine synthase"/>
    <property type="match status" value="1"/>
</dbReference>
<evidence type="ECO:0000256" key="1">
    <source>
        <dbReference type="ARBA" id="ARBA00008999"/>
    </source>
</evidence>
<dbReference type="Proteomes" id="UP000283509">
    <property type="component" value="Unassembled WGS sequence"/>
</dbReference>
<dbReference type="GO" id="GO:0001522">
    <property type="term" value="P:pseudouridine synthesis"/>
    <property type="evidence" value="ECO:0007669"/>
    <property type="project" value="InterPro"/>
</dbReference>
<evidence type="ECO:0000259" key="2">
    <source>
        <dbReference type="Pfam" id="PF01509"/>
    </source>
</evidence>
<dbReference type="AlphaFoldDB" id="A0A3R7PMS6"/>
<dbReference type="OrthoDB" id="9995526at2759"/>
<dbReference type="STRING" id="6689.A0A3R7PMS6"/>
<reference evidence="3 4" key="1">
    <citation type="submission" date="2018-04" db="EMBL/GenBank/DDBJ databases">
        <authorList>
            <person name="Zhang X."/>
            <person name="Yuan J."/>
            <person name="Li F."/>
            <person name="Xiang J."/>
        </authorList>
    </citation>
    <scope>NUCLEOTIDE SEQUENCE [LARGE SCALE GENOMIC DNA]</scope>
    <source>
        <tissue evidence="3">Muscle</tissue>
    </source>
</reference>
<evidence type="ECO:0000313" key="4">
    <source>
        <dbReference type="Proteomes" id="UP000283509"/>
    </source>
</evidence>
<accession>A0A3R7PMS6</accession>
<proteinExistence type="inferred from homology"/>
<evidence type="ECO:0000313" key="3">
    <source>
        <dbReference type="EMBL" id="ROT71569.1"/>
    </source>
</evidence>
<dbReference type="Pfam" id="PF15031">
    <property type="entry name" value="DUF4528"/>
    <property type="match status" value="1"/>
</dbReference>
<gene>
    <name evidence="3" type="ORF">C7M84_010104</name>
</gene>
<dbReference type="InterPro" id="IPR002501">
    <property type="entry name" value="PsdUridine_synth_N"/>
</dbReference>
<name>A0A3R7PMS6_PENVA</name>
<sequence>MHVSQTLKIFRRIKEAKPTASLVLTTHLRQRQLPHWTSYFVKYSDVTSDQRGLSHFNWKVDGANYHILRTGCWPYMKYHCTKRPYEDLSVDDKFFRVLKIANLGIPCLAYGCGASFLISCQEDIYTPEGTVTIYFLYEEDRDMTMNHLRKVLIGNLSRDLNLLKTRPATPMVAIEGSVTENLVVKVKENYADHPLVLGPRYQPKDIKLAWAHQLDKNISGVCILGVNSGTKGTHKVRESQLIRSYMVSGQFGRTTDTLFNDGKVIGKSTYKHVTRGRLMRTLMTIQAGHQRSALHFLGLDPQSQEAYEALSADGLVRPGEKSPPLIYALKIVDFNLPDFTLEVSCINENAVYLQHLVHDLALRLKTTAVCTQMRCIRYGPWTLQHSLCGILEPEALGV</sequence>
<dbReference type="GO" id="GO:0009982">
    <property type="term" value="F:pseudouridine synthase activity"/>
    <property type="evidence" value="ECO:0007669"/>
    <property type="project" value="InterPro"/>
</dbReference>
<dbReference type="PANTHER" id="PTHR13195:SF0">
    <property type="entry name" value="PSEUDOURIDYLATE SYNTHASE TRUB2, MITOCHONDRIAL"/>
    <property type="match status" value="1"/>
</dbReference>
<comment type="caution">
    <text evidence="3">The sequence shown here is derived from an EMBL/GenBank/DDBJ whole genome shotgun (WGS) entry which is preliminary data.</text>
</comment>
<dbReference type="InterPro" id="IPR029245">
    <property type="entry name" value="DUF4528"/>
</dbReference>
<feature type="domain" description="Pseudouridine synthase II N-terminal" evidence="2">
    <location>
        <begin position="207"/>
        <end position="347"/>
    </location>
</feature>
<comment type="similarity">
    <text evidence="1">Belongs to the pseudouridine synthase TruB family.</text>
</comment>
<dbReference type="EMBL" id="QCYY01002279">
    <property type="protein sequence ID" value="ROT71569.1"/>
    <property type="molecule type" value="Genomic_DNA"/>
</dbReference>
<protein>
    <recommendedName>
        <fullName evidence="2">Pseudouridine synthase II N-terminal domain-containing protein</fullName>
    </recommendedName>
</protein>
<dbReference type="Pfam" id="PF01509">
    <property type="entry name" value="TruB_N"/>
    <property type="match status" value="1"/>
</dbReference>
<dbReference type="PANTHER" id="PTHR13195">
    <property type="entry name" value="PSEUDOURIDINE SYNTHASE-RELATED"/>
    <property type="match status" value="1"/>
</dbReference>